<dbReference type="Gene3D" id="3.40.50.300">
    <property type="entry name" value="P-loop containing nucleotide triphosphate hydrolases"/>
    <property type="match status" value="1"/>
</dbReference>
<dbReference type="EMBL" id="BMNL01000004">
    <property type="protein sequence ID" value="GGP22499.1"/>
    <property type="molecule type" value="Genomic_DNA"/>
</dbReference>
<accession>A0A830GW29</accession>
<dbReference type="SMART" id="SM00382">
    <property type="entry name" value="AAA"/>
    <property type="match status" value="1"/>
</dbReference>
<evidence type="ECO:0000256" key="1">
    <source>
        <dbReference type="ARBA" id="ARBA00006611"/>
    </source>
</evidence>
<reference evidence="3" key="2">
    <citation type="submission" date="2020-09" db="EMBL/GenBank/DDBJ databases">
        <authorList>
            <person name="Sun Q."/>
            <person name="Ohkuma M."/>
        </authorList>
    </citation>
    <scope>NUCLEOTIDE SEQUENCE</scope>
    <source>
        <strain evidence="3">JCM 10088</strain>
    </source>
</reference>
<dbReference type="PANTHER" id="PTHR30486:SF6">
    <property type="entry name" value="TYPE IV PILUS RETRACTATION ATPASE PILT"/>
    <property type="match status" value="1"/>
</dbReference>
<sequence>MSGAGAKYMDVYPIEEGSAYIGVTRDVDGVMRYDVLEPVLTDAEKALLARAKEYVLESKLEDGEAAFKQFLARARVEGDTAKKLAYYFRRDTRGYGKLDPIMRDPYVEDVHVNGRDGRVFIWHSRYENMRTNVALTEEEVRAFIAKVSNAVERQVNSANPILEGLLPEGARVEVVLREVAANGDAFTIRKFRGVPYTVVDLIGLETAGPDALAYLWMALDKERNVVIVGPTGAGKTTLLNALLFLLRPDARIITIEDTRELRLLHEQWLPLLVRPGRGEEREEIDMMELLKVAMRMRPDYLILGEVRGEEAYVLFQAFASGHHGLTTIHADNAEGAVRRFVTKPMDVPTALLGMAHVYVSVRRVRTGAGVRRSVWEVKEYLDYTDRPVFTDLLINGKMDASKSSVVGKDELDELGRRSRLLREAARHGFNDYRSVFQIIKNYYLEPEATLKTVEAGALP</sequence>
<keyword evidence="4" id="KW-1185">Reference proteome</keyword>
<dbReference type="InterPro" id="IPR003593">
    <property type="entry name" value="AAA+_ATPase"/>
</dbReference>
<evidence type="ECO:0000313" key="3">
    <source>
        <dbReference type="EMBL" id="GGP22499.1"/>
    </source>
</evidence>
<dbReference type="Proteomes" id="UP000610960">
    <property type="component" value="Unassembled WGS sequence"/>
</dbReference>
<name>A0A830GW29_9CREN</name>
<dbReference type="Pfam" id="PF00437">
    <property type="entry name" value="T2SSE"/>
    <property type="match status" value="1"/>
</dbReference>
<comment type="caution">
    <text evidence="3">The sequence shown here is derived from an EMBL/GenBank/DDBJ whole genome shotgun (WGS) entry which is preliminary data.</text>
</comment>
<dbReference type="InterPro" id="IPR050921">
    <property type="entry name" value="T4SS_GSP_E_ATPase"/>
</dbReference>
<dbReference type="SUPFAM" id="SSF52540">
    <property type="entry name" value="P-loop containing nucleoside triphosphate hydrolases"/>
    <property type="match status" value="1"/>
</dbReference>
<dbReference type="Gene3D" id="3.30.450.380">
    <property type="match status" value="1"/>
</dbReference>
<dbReference type="InterPro" id="IPR027417">
    <property type="entry name" value="P-loop_NTPase"/>
</dbReference>
<comment type="similarity">
    <text evidence="1">Belongs to the GSP E family.</text>
</comment>
<organism evidence="3 4">
    <name type="scientific">Thermocladium modestius</name>
    <dbReference type="NCBI Taxonomy" id="62609"/>
    <lineage>
        <taxon>Archaea</taxon>
        <taxon>Thermoproteota</taxon>
        <taxon>Thermoprotei</taxon>
        <taxon>Thermoproteales</taxon>
        <taxon>Thermoproteaceae</taxon>
        <taxon>Thermocladium</taxon>
    </lineage>
</organism>
<dbReference type="InterPro" id="IPR001482">
    <property type="entry name" value="T2SS/T4SS_dom"/>
</dbReference>
<feature type="domain" description="AAA+ ATPase" evidence="2">
    <location>
        <begin position="221"/>
        <end position="351"/>
    </location>
</feature>
<dbReference type="AlphaFoldDB" id="A0A830GW29"/>
<evidence type="ECO:0000313" key="4">
    <source>
        <dbReference type="Proteomes" id="UP000610960"/>
    </source>
</evidence>
<protein>
    <submittedName>
        <fullName evidence="3">Secretion system protein E</fullName>
    </submittedName>
</protein>
<dbReference type="CDD" id="cd01130">
    <property type="entry name" value="VirB11-like_ATPase"/>
    <property type="match status" value="1"/>
</dbReference>
<proteinExistence type="inferred from homology"/>
<gene>
    <name evidence="3" type="ORF">GCM10007981_18810</name>
</gene>
<dbReference type="PANTHER" id="PTHR30486">
    <property type="entry name" value="TWITCHING MOTILITY PROTEIN PILT"/>
    <property type="match status" value="1"/>
</dbReference>
<dbReference type="GO" id="GO:0016887">
    <property type="term" value="F:ATP hydrolysis activity"/>
    <property type="evidence" value="ECO:0007669"/>
    <property type="project" value="InterPro"/>
</dbReference>
<dbReference type="RefSeq" id="WP_188597139.1">
    <property type="nucleotide sequence ID" value="NZ_BMNL01000004.1"/>
</dbReference>
<dbReference type="OrthoDB" id="33500at2157"/>
<reference evidence="3" key="1">
    <citation type="journal article" date="2014" name="Int. J. Syst. Evol. Microbiol.">
        <title>Complete genome sequence of Corynebacterium casei LMG S-19264T (=DSM 44701T), isolated from a smear-ripened cheese.</title>
        <authorList>
            <consortium name="US DOE Joint Genome Institute (JGI-PGF)"/>
            <person name="Walter F."/>
            <person name="Albersmeier A."/>
            <person name="Kalinowski J."/>
            <person name="Ruckert C."/>
        </authorList>
    </citation>
    <scope>NUCLEOTIDE SEQUENCE</scope>
    <source>
        <strain evidence="3">JCM 10088</strain>
    </source>
</reference>
<evidence type="ECO:0000259" key="2">
    <source>
        <dbReference type="SMART" id="SM00382"/>
    </source>
</evidence>